<reference evidence="2 3" key="1">
    <citation type="journal article" date="2019" name="Environ. Microbiol.">
        <title>At the nexus of three kingdoms: the genome of the mycorrhizal fungus Gigaspora margarita provides insights into plant, endobacterial and fungal interactions.</title>
        <authorList>
            <person name="Venice F."/>
            <person name="Ghignone S."/>
            <person name="Salvioli di Fossalunga A."/>
            <person name="Amselem J."/>
            <person name="Novero M."/>
            <person name="Xianan X."/>
            <person name="Sedzielewska Toro K."/>
            <person name="Morin E."/>
            <person name="Lipzen A."/>
            <person name="Grigoriev I.V."/>
            <person name="Henrissat B."/>
            <person name="Martin F.M."/>
            <person name="Bonfante P."/>
        </authorList>
    </citation>
    <scope>NUCLEOTIDE SEQUENCE [LARGE SCALE GENOMIC DNA]</scope>
    <source>
        <strain evidence="2 3">BEG34</strain>
    </source>
</reference>
<accession>A0A8H3XDE4</accession>
<evidence type="ECO:0000313" key="3">
    <source>
        <dbReference type="Proteomes" id="UP000439903"/>
    </source>
</evidence>
<keyword evidence="3" id="KW-1185">Reference proteome</keyword>
<dbReference type="OrthoDB" id="2441993at2759"/>
<feature type="region of interest" description="Disordered" evidence="1">
    <location>
        <begin position="1"/>
        <end position="37"/>
    </location>
</feature>
<dbReference type="EMBL" id="WTPW01001219">
    <property type="protein sequence ID" value="KAF0449281.1"/>
    <property type="molecule type" value="Genomic_DNA"/>
</dbReference>
<name>A0A8H3XDE4_GIGMA</name>
<evidence type="ECO:0000256" key="1">
    <source>
        <dbReference type="SAM" id="MobiDB-lite"/>
    </source>
</evidence>
<sequence>MNQSINQIIGVQPQNNGGQLQRPQNIGGPQNPNGQFQRNLNIGMMSVRSQNTANTNTTTGVFTAVQQYADLTNDTDPFTRTQDVGDLPPQSTRFSTLLFSGVSLP</sequence>
<dbReference type="AlphaFoldDB" id="A0A8H3XDE4"/>
<proteinExistence type="predicted"/>
<dbReference type="Proteomes" id="UP000439903">
    <property type="component" value="Unassembled WGS sequence"/>
</dbReference>
<evidence type="ECO:0000313" key="2">
    <source>
        <dbReference type="EMBL" id="KAF0449281.1"/>
    </source>
</evidence>
<gene>
    <name evidence="2" type="ORF">F8M41_002542</name>
</gene>
<protein>
    <submittedName>
        <fullName evidence="2">Uncharacterized protein</fullName>
    </submittedName>
</protein>
<organism evidence="2 3">
    <name type="scientific">Gigaspora margarita</name>
    <dbReference type="NCBI Taxonomy" id="4874"/>
    <lineage>
        <taxon>Eukaryota</taxon>
        <taxon>Fungi</taxon>
        <taxon>Fungi incertae sedis</taxon>
        <taxon>Mucoromycota</taxon>
        <taxon>Glomeromycotina</taxon>
        <taxon>Glomeromycetes</taxon>
        <taxon>Diversisporales</taxon>
        <taxon>Gigasporaceae</taxon>
        <taxon>Gigaspora</taxon>
    </lineage>
</organism>
<comment type="caution">
    <text evidence="2">The sequence shown here is derived from an EMBL/GenBank/DDBJ whole genome shotgun (WGS) entry which is preliminary data.</text>
</comment>